<feature type="domain" description="GH16" evidence="10">
    <location>
        <begin position="618"/>
        <end position="1004"/>
    </location>
</feature>
<feature type="compositionally biased region" description="Low complexity" evidence="9">
    <location>
        <begin position="230"/>
        <end position="240"/>
    </location>
</feature>
<comment type="subcellular location">
    <subcellularLocation>
        <location evidence="1">Membrane</location>
        <topology evidence="1">Single-pass type II membrane protein</topology>
    </subcellularLocation>
</comment>
<feature type="region of interest" description="Disordered" evidence="9">
    <location>
        <begin position="368"/>
        <end position="390"/>
    </location>
</feature>
<dbReference type="EMBL" id="AWNI01000022">
    <property type="protein sequence ID" value="ETS61278.1"/>
    <property type="molecule type" value="Genomic_DNA"/>
</dbReference>
<dbReference type="HOGENOM" id="CLU_013637_0_0_1"/>
<gene>
    <name evidence="11" type="ORF">PaG_05244</name>
</gene>
<dbReference type="InterPro" id="IPR013320">
    <property type="entry name" value="ConA-like_dom_sf"/>
</dbReference>
<reference evidence="11 12" key="1">
    <citation type="journal article" date="2014" name="Genome Announc.">
        <title>Genome sequence of the basidiomycetous fungus Pseudozyma aphidis DSM70725, an efficient producer of biosurfactant mannosylerythritol lipids.</title>
        <authorList>
            <person name="Lorenz S."/>
            <person name="Guenther M."/>
            <person name="Grumaz C."/>
            <person name="Rupp S."/>
            <person name="Zibek S."/>
            <person name="Sohn K."/>
        </authorList>
    </citation>
    <scope>NUCLEOTIDE SEQUENCE [LARGE SCALE GENOMIC DNA]</scope>
    <source>
        <strain evidence="12">ATCC 32657 / CBS 517.83 / DSM 70725 / JCM 10318 / NBRC 10182 / NRRL Y-7954 / St-0401</strain>
    </source>
</reference>
<dbReference type="Proteomes" id="UP000019462">
    <property type="component" value="Unassembled WGS sequence"/>
</dbReference>
<name>W3VI09_MOEAP</name>
<keyword evidence="6" id="KW-0472">Membrane</keyword>
<dbReference type="PANTHER" id="PTHR31361:SF1">
    <property type="entry name" value="BETA-GLUCAN SYNTHESIS-ASSOCIATED PROTEIN KRE6-RELATED"/>
    <property type="match status" value="1"/>
</dbReference>
<accession>W3VI09</accession>
<dbReference type="GO" id="GO:0031505">
    <property type="term" value="P:fungal-type cell wall organization"/>
    <property type="evidence" value="ECO:0007669"/>
    <property type="project" value="TreeGrafter"/>
</dbReference>
<evidence type="ECO:0000256" key="5">
    <source>
        <dbReference type="ARBA" id="ARBA00022989"/>
    </source>
</evidence>
<evidence type="ECO:0000313" key="12">
    <source>
        <dbReference type="Proteomes" id="UP000019462"/>
    </source>
</evidence>
<keyword evidence="8" id="KW-0961">Cell wall biogenesis/degradation</keyword>
<feature type="region of interest" description="Disordered" evidence="9">
    <location>
        <begin position="230"/>
        <end position="290"/>
    </location>
</feature>
<dbReference type="GO" id="GO:0005886">
    <property type="term" value="C:plasma membrane"/>
    <property type="evidence" value="ECO:0007669"/>
    <property type="project" value="TreeGrafter"/>
</dbReference>
<evidence type="ECO:0000256" key="9">
    <source>
        <dbReference type="SAM" id="MobiDB-lite"/>
    </source>
</evidence>
<feature type="region of interest" description="Disordered" evidence="9">
    <location>
        <begin position="460"/>
        <end position="479"/>
    </location>
</feature>
<dbReference type="FunFam" id="2.60.120.200:FF:000259">
    <property type="entry name" value="Chromosome 9, whole genome shotgun sequence"/>
    <property type="match status" value="1"/>
</dbReference>
<dbReference type="GO" id="GO:0015926">
    <property type="term" value="F:glucosidase activity"/>
    <property type="evidence" value="ECO:0007669"/>
    <property type="project" value="TreeGrafter"/>
</dbReference>
<feature type="compositionally biased region" description="Basic and acidic residues" evidence="9">
    <location>
        <begin position="271"/>
        <end position="283"/>
    </location>
</feature>
<proteinExistence type="inferred from homology"/>
<keyword evidence="7" id="KW-0325">Glycoprotein</keyword>
<organism evidence="11 12">
    <name type="scientific">Moesziomyces aphidis</name>
    <name type="common">Pseudozyma aphidis</name>
    <dbReference type="NCBI Taxonomy" id="84754"/>
    <lineage>
        <taxon>Eukaryota</taxon>
        <taxon>Fungi</taxon>
        <taxon>Dikarya</taxon>
        <taxon>Basidiomycota</taxon>
        <taxon>Ustilaginomycotina</taxon>
        <taxon>Ustilaginomycetes</taxon>
        <taxon>Ustilaginales</taxon>
        <taxon>Ustilaginaceae</taxon>
        <taxon>Moesziomyces</taxon>
    </lineage>
</organism>
<dbReference type="InterPro" id="IPR000757">
    <property type="entry name" value="Beta-glucanase-like"/>
</dbReference>
<feature type="compositionally biased region" description="Polar residues" evidence="9">
    <location>
        <begin position="470"/>
        <end position="479"/>
    </location>
</feature>
<sequence>MQLAFTFGKEPFAEWGIQCRASQLAGAHRTIRKNGTNGARLEARRTLGTGVDRVSKARRACRLSIPPVSPSIRPVHNPTRVFANAPFLLTLRSAIPQRRLACPPPPARQRAELLSRSTGYRRATGLRNPPGRASQHPVEHQDSFSRPSAHAMSRSPPAMSQHAPADDVELDKQRPASHASSVELPISLSFTSVASNAIHAPTEPPTYNAYNAEESFLPYLDDDVQAAQSAGVARASASSRLTPRPLDSPQLAHLSPTPHTQPRSSTPPSDSPRDSPVIDRGAIRSDSPYNSPDLAFAIPAAVEQQRNERQSLVAPATATDRTSNRYSKVLHGLGLFGAVSKRKSRADMSAPSNPKGLRIETSIAIDDVDSASQSSSGLRPPISRSAGTSPLASPALTYKAPTAHHLIGGLAVNHAQGLSSSSSFASHEESKYPTSHNDQFSTGLVPVLNIDDAASSIYSANTPRRPYTPGSFTNGPRTPLSATASPTMGYFDEKKIAGSMGGSSVSLSLSPAGKADSVQEIKMWGDYDAETEPDDYLHEPDADADKSSSKHIFSPRGMLNIGTLALLGVALLALFGGYPVIAWLSRPKASTKGGFNLGGINATGQVADLHIGRALVDPDTPDNVRTRTTLDGTGRKMNLVFSDEFNRDGRSFYPGDDPFWTAMDLHYWGTDNYEWYDPSAVTTANGSLVITLDQIPTHNLNFRGGMLQSWNQFCFTGGYIEVSMVLPGAPDVAGLWPAAWTMGNLGRAGYGASTDGMWPYTYDACDVGTLPNQTYANHTGPIAAQTTGVYVEKYGPYLSYLPGQRLSRCTCNDSDDHPGPRHADGSWVGRSAPEIDIIEASASHIRGSRGYASMSAQIAPFSSGYNLSDAPGSTEFFSQDASLNTYTGSVYQQAASGLVYTKRGAYQETLGEFSSYGYEYNPGSDPDSYILWTVDGNPMWKLNSKALGPDPATEISQRPIPYEPMYILLNLGISASFTTIDWNRLNWPATMLVDYVRVWQVEGEENVGCDPENAPTAAYIEKHKEAYYNANLTTWTETRERGGYNQKFPGNSMLGQC</sequence>
<evidence type="ECO:0000256" key="3">
    <source>
        <dbReference type="ARBA" id="ARBA00022692"/>
    </source>
</evidence>
<evidence type="ECO:0000256" key="2">
    <source>
        <dbReference type="ARBA" id="ARBA00010962"/>
    </source>
</evidence>
<evidence type="ECO:0000256" key="7">
    <source>
        <dbReference type="ARBA" id="ARBA00023180"/>
    </source>
</evidence>
<feature type="region of interest" description="Disordered" evidence="9">
    <location>
        <begin position="99"/>
        <end position="180"/>
    </location>
</feature>
<keyword evidence="5" id="KW-1133">Transmembrane helix</keyword>
<evidence type="ECO:0000256" key="1">
    <source>
        <dbReference type="ARBA" id="ARBA00004606"/>
    </source>
</evidence>
<protein>
    <recommendedName>
        <fullName evidence="10">GH16 domain-containing protein</fullName>
    </recommendedName>
</protein>
<dbReference type="GO" id="GO:0006078">
    <property type="term" value="P:(1-&gt;6)-beta-D-glucan biosynthetic process"/>
    <property type="evidence" value="ECO:0007669"/>
    <property type="project" value="TreeGrafter"/>
</dbReference>
<comment type="similarity">
    <text evidence="2">Belongs to the SKN1/KRE6 family.</text>
</comment>
<dbReference type="Gene3D" id="2.60.120.200">
    <property type="match status" value="2"/>
</dbReference>
<keyword evidence="12" id="KW-1185">Reference proteome</keyword>
<comment type="caution">
    <text evidence="11">The sequence shown here is derived from an EMBL/GenBank/DDBJ whole genome shotgun (WGS) entry which is preliminary data.</text>
</comment>
<dbReference type="CDD" id="cd02180">
    <property type="entry name" value="GH16_fungal_KRE6_glucanase"/>
    <property type="match status" value="1"/>
</dbReference>
<keyword evidence="3" id="KW-0812">Transmembrane</keyword>
<dbReference type="OrthoDB" id="412647at2759"/>
<evidence type="ECO:0000259" key="10">
    <source>
        <dbReference type="PROSITE" id="PS51762"/>
    </source>
</evidence>
<dbReference type="Pfam" id="PF03935">
    <property type="entry name" value="SKN1_KRE6_Sbg1"/>
    <property type="match status" value="1"/>
</dbReference>
<evidence type="ECO:0000256" key="8">
    <source>
        <dbReference type="ARBA" id="ARBA00023316"/>
    </source>
</evidence>
<dbReference type="PROSITE" id="PS51762">
    <property type="entry name" value="GH16_2"/>
    <property type="match status" value="1"/>
</dbReference>
<dbReference type="FunFam" id="2.60.120.200:FF:000135">
    <property type="entry name" value="Related to KRE6-glucan synthase subunit"/>
    <property type="match status" value="1"/>
</dbReference>
<dbReference type="InterPro" id="IPR005629">
    <property type="entry name" value="Skn1/Kre6/Sbg1"/>
</dbReference>
<dbReference type="SUPFAM" id="SSF49899">
    <property type="entry name" value="Concanavalin A-like lectins/glucanases"/>
    <property type="match status" value="1"/>
</dbReference>
<dbReference type="GO" id="GO:0005789">
    <property type="term" value="C:endoplasmic reticulum membrane"/>
    <property type="evidence" value="ECO:0007669"/>
    <property type="project" value="TreeGrafter"/>
</dbReference>
<evidence type="ECO:0000256" key="4">
    <source>
        <dbReference type="ARBA" id="ARBA00022968"/>
    </source>
</evidence>
<dbReference type="PANTHER" id="PTHR31361">
    <property type="entry name" value="BETA-GLUCAN SYNTHESIS-ASSOCIATED PROTEIN KRE6-RELATED"/>
    <property type="match status" value="1"/>
</dbReference>
<evidence type="ECO:0000313" key="11">
    <source>
        <dbReference type="EMBL" id="ETS61278.1"/>
    </source>
</evidence>
<evidence type="ECO:0000256" key="6">
    <source>
        <dbReference type="ARBA" id="ARBA00023136"/>
    </source>
</evidence>
<dbReference type="AlphaFoldDB" id="W3VI09"/>
<keyword evidence="4" id="KW-0735">Signal-anchor</keyword>